<keyword evidence="3" id="KW-1185">Reference proteome</keyword>
<dbReference type="SUPFAM" id="SSF109854">
    <property type="entry name" value="DinB/YfiT-like putative metalloenzymes"/>
    <property type="match status" value="1"/>
</dbReference>
<organism evidence="2 3">
    <name type="scientific">Pilimelia columellifera subsp. columellifera</name>
    <dbReference type="NCBI Taxonomy" id="706583"/>
    <lineage>
        <taxon>Bacteria</taxon>
        <taxon>Bacillati</taxon>
        <taxon>Actinomycetota</taxon>
        <taxon>Actinomycetes</taxon>
        <taxon>Micromonosporales</taxon>
        <taxon>Micromonosporaceae</taxon>
        <taxon>Pilimelia</taxon>
    </lineage>
</organism>
<dbReference type="RefSeq" id="WP_344166903.1">
    <property type="nucleotide sequence ID" value="NZ_BAAARY010000001.1"/>
</dbReference>
<dbReference type="InterPro" id="IPR034660">
    <property type="entry name" value="DinB/YfiT-like"/>
</dbReference>
<comment type="caution">
    <text evidence="2">The sequence shown here is derived from an EMBL/GenBank/DDBJ whole genome shotgun (WGS) entry which is preliminary data.</text>
</comment>
<feature type="domain" description="Mycothiol-dependent maleylpyruvate isomerase metal-binding" evidence="1">
    <location>
        <begin position="22"/>
        <end position="110"/>
    </location>
</feature>
<evidence type="ECO:0000259" key="1">
    <source>
        <dbReference type="Pfam" id="PF11716"/>
    </source>
</evidence>
<name>A0ABN3MYD1_9ACTN</name>
<dbReference type="InterPro" id="IPR024344">
    <property type="entry name" value="MDMPI_metal-binding"/>
</dbReference>
<protein>
    <recommendedName>
        <fullName evidence="1">Mycothiol-dependent maleylpyruvate isomerase metal-binding domain-containing protein</fullName>
    </recommendedName>
</protein>
<evidence type="ECO:0000313" key="3">
    <source>
        <dbReference type="Proteomes" id="UP001499978"/>
    </source>
</evidence>
<evidence type="ECO:0000313" key="2">
    <source>
        <dbReference type="EMBL" id="GAA2511155.1"/>
    </source>
</evidence>
<proteinExistence type="predicted"/>
<gene>
    <name evidence="2" type="ORF">GCM10010201_02530</name>
</gene>
<reference evidence="2 3" key="1">
    <citation type="journal article" date="2019" name="Int. J. Syst. Evol. Microbiol.">
        <title>The Global Catalogue of Microorganisms (GCM) 10K type strain sequencing project: providing services to taxonomists for standard genome sequencing and annotation.</title>
        <authorList>
            <consortium name="The Broad Institute Genomics Platform"/>
            <consortium name="The Broad Institute Genome Sequencing Center for Infectious Disease"/>
            <person name="Wu L."/>
            <person name="Ma J."/>
        </authorList>
    </citation>
    <scope>NUCLEOTIDE SEQUENCE [LARGE SCALE GENOMIC DNA]</scope>
    <source>
        <strain evidence="2 3">JCM 3367</strain>
    </source>
</reference>
<accession>A0ABN3MYD1</accession>
<sequence>MPDARPTSVDNPLGDLYLSCVGRVDRLTRDLDDARGAVEVPALPEWTVRDTVAHLAGVCADVLDRRLDGAPGPTWTSRQVDERRSRSMSELLDEWHGRASAMAQALADARFARVAMDAWHHLYDLHGALGESPAPDPRGAVAVVEVQARALTRGWISGQGEGWPADLPALVARATDGGSWVLGAGEPTAEVRAPVFELARALIGRRSLEQLRAYAWSGDPERFLQAMVVFAPPARPLAV</sequence>
<dbReference type="Proteomes" id="UP001499978">
    <property type="component" value="Unassembled WGS sequence"/>
</dbReference>
<dbReference type="Pfam" id="PF11716">
    <property type="entry name" value="MDMPI_N"/>
    <property type="match status" value="1"/>
</dbReference>
<dbReference type="EMBL" id="BAAARY010000001">
    <property type="protein sequence ID" value="GAA2511155.1"/>
    <property type="molecule type" value="Genomic_DNA"/>
</dbReference>